<evidence type="ECO:0000256" key="10">
    <source>
        <dbReference type="SAM" id="MobiDB-lite"/>
    </source>
</evidence>
<evidence type="ECO:0000256" key="3">
    <source>
        <dbReference type="ARBA" id="ARBA00022525"/>
    </source>
</evidence>
<dbReference type="GO" id="GO:0071555">
    <property type="term" value="P:cell wall organization"/>
    <property type="evidence" value="ECO:0007669"/>
    <property type="project" value="UniProtKB-KW"/>
</dbReference>
<comment type="caution">
    <text evidence="13">The sequence shown here is derived from an EMBL/GenBank/DDBJ whole genome shotgun (WGS) entry which is preliminary data.</text>
</comment>
<feature type="chain" id="PRO_5043687176" description="Cell wall hydroxyproline-rich glycoprotein" evidence="11">
    <location>
        <begin position="26"/>
        <end position="434"/>
    </location>
</feature>
<evidence type="ECO:0000256" key="4">
    <source>
        <dbReference type="ARBA" id="ARBA00022614"/>
    </source>
</evidence>
<dbReference type="InterPro" id="IPR032675">
    <property type="entry name" value="LRR_dom_sf"/>
</dbReference>
<keyword evidence="3" id="KW-0964">Secreted</keyword>
<evidence type="ECO:0000313" key="13">
    <source>
        <dbReference type="EMBL" id="KAK1268670.1"/>
    </source>
</evidence>
<dbReference type="Pfam" id="PF08263">
    <property type="entry name" value="LRRNT_2"/>
    <property type="match status" value="1"/>
</dbReference>
<evidence type="ECO:0000256" key="1">
    <source>
        <dbReference type="ARBA" id="ARBA00004191"/>
    </source>
</evidence>
<sequence>MAKMFKILLFITLLVLLNPNPSISSAPTPHGYHPLPSHGAYPPEDLSPPPLPPPPPPQPPLDPKLEAARTVILQFKSTITSDPLGVTNTWLSGNSPCNYTGFFCGNPPKENQTTTIASIDFNGFGLAAPTVSGFLDQFTELALFHANSNNFSGYLPDVSNLQYLYELDLSNNKLSGKFPMEVLQITDPVFLDLRYNNFYGVVPPQVFTLPLDVLFINNNAFDNYIPHNLGATSAIYLTLANNHFTGPIPGSIKNVSSTLKEVLFLNNDLTGCLPFQIGYLKNTTVFDAGGNRLTGPIPCSFGCLTSIQQLNLAGNQLYGKVLEEVCALGSLQNLSLSDNYFTELGPTCQSLVGSVVNVDKNCIPALPNQRSPAECHAFLARPKYCPTRWGPDNVPCKLPSQGTPVFEAPPPPPPPPALSPAYSALVKHKRRRIL</sequence>
<keyword evidence="5 11" id="KW-0732">Signal</keyword>
<dbReference type="InterPro" id="IPR051582">
    <property type="entry name" value="LRR_extensin-like_regulator"/>
</dbReference>
<name>A0AAV9AX11_ACOGR</name>
<proteinExistence type="predicted"/>
<evidence type="ECO:0000256" key="5">
    <source>
        <dbReference type="ARBA" id="ARBA00022729"/>
    </source>
</evidence>
<evidence type="ECO:0000256" key="6">
    <source>
        <dbReference type="ARBA" id="ARBA00022737"/>
    </source>
</evidence>
<keyword evidence="2" id="KW-0134">Cell wall</keyword>
<keyword evidence="8" id="KW-0961">Cell wall biogenesis/degradation</keyword>
<feature type="region of interest" description="Disordered" evidence="10">
    <location>
        <begin position="28"/>
        <end position="63"/>
    </location>
</feature>
<evidence type="ECO:0000259" key="12">
    <source>
        <dbReference type="Pfam" id="PF08263"/>
    </source>
</evidence>
<dbReference type="PANTHER" id="PTHR32093">
    <property type="entry name" value="LEUCINE-RICH REPEAT EXTENSIN-LIKE PROTEIN 3-RELATED"/>
    <property type="match status" value="1"/>
</dbReference>
<gene>
    <name evidence="13" type="ORF">QJS04_geneDACA006369</name>
</gene>
<protein>
    <recommendedName>
        <fullName evidence="9">Cell wall hydroxyproline-rich glycoprotein</fullName>
    </recommendedName>
</protein>
<accession>A0AAV9AX11</accession>
<dbReference type="Proteomes" id="UP001179952">
    <property type="component" value="Unassembled WGS sequence"/>
</dbReference>
<keyword evidence="6" id="KW-0677">Repeat</keyword>
<dbReference type="EMBL" id="JAUJYN010000006">
    <property type="protein sequence ID" value="KAK1268670.1"/>
    <property type="molecule type" value="Genomic_DNA"/>
</dbReference>
<feature type="compositionally biased region" description="Pro residues" evidence="10">
    <location>
        <begin position="45"/>
        <end position="62"/>
    </location>
</feature>
<dbReference type="InterPro" id="IPR001611">
    <property type="entry name" value="Leu-rich_rpt"/>
</dbReference>
<dbReference type="SUPFAM" id="SSF52058">
    <property type="entry name" value="L domain-like"/>
    <property type="match status" value="1"/>
</dbReference>
<dbReference type="PRINTS" id="PR00019">
    <property type="entry name" value="LEURICHRPT"/>
</dbReference>
<dbReference type="PANTHER" id="PTHR32093:SF128">
    <property type="entry name" value="LEUCINE-RICH REPEAT-CONTAINING N-TERMINAL PLANT-TYPE DOMAIN-CONTAINING PROTEIN"/>
    <property type="match status" value="1"/>
</dbReference>
<evidence type="ECO:0000256" key="9">
    <source>
        <dbReference type="ARBA" id="ARBA00041871"/>
    </source>
</evidence>
<evidence type="ECO:0000313" key="14">
    <source>
        <dbReference type="Proteomes" id="UP001179952"/>
    </source>
</evidence>
<dbReference type="InterPro" id="IPR013210">
    <property type="entry name" value="LRR_N_plant-typ"/>
</dbReference>
<evidence type="ECO:0000256" key="7">
    <source>
        <dbReference type="ARBA" id="ARBA00023278"/>
    </source>
</evidence>
<evidence type="ECO:0000256" key="2">
    <source>
        <dbReference type="ARBA" id="ARBA00022512"/>
    </source>
</evidence>
<evidence type="ECO:0000256" key="8">
    <source>
        <dbReference type="ARBA" id="ARBA00023316"/>
    </source>
</evidence>
<feature type="signal peptide" evidence="11">
    <location>
        <begin position="1"/>
        <end position="25"/>
    </location>
</feature>
<reference evidence="13" key="2">
    <citation type="submission" date="2023-06" db="EMBL/GenBank/DDBJ databases">
        <authorList>
            <person name="Ma L."/>
            <person name="Liu K.-W."/>
            <person name="Li Z."/>
            <person name="Hsiao Y.-Y."/>
            <person name="Qi Y."/>
            <person name="Fu T."/>
            <person name="Tang G."/>
            <person name="Zhang D."/>
            <person name="Sun W.-H."/>
            <person name="Liu D.-K."/>
            <person name="Li Y."/>
            <person name="Chen G.-Z."/>
            <person name="Liu X.-D."/>
            <person name="Liao X.-Y."/>
            <person name="Jiang Y.-T."/>
            <person name="Yu X."/>
            <person name="Hao Y."/>
            <person name="Huang J."/>
            <person name="Zhao X.-W."/>
            <person name="Ke S."/>
            <person name="Chen Y.-Y."/>
            <person name="Wu W.-L."/>
            <person name="Hsu J.-L."/>
            <person name="Lin Y.-F."/>
            <person name="Huang M.-D."/>
            <person name="Li C.-Y."/>
            <person name="Huang L."/>
            <person name="Wang Z.-W."/>
            <person name="Zhao X."/>
            <person name="Zhong W.-Y."/>
            <person name="Peng D.-H."/>
            <person name="Ahmad S."/>
            <person name="Lan S."/>
            <person name="Zhang J.-S."/>
            <person name="Tsai W.-C."/>
            <person name="Van De Peer Y."/>
            <person name="Liu Z.-J."/>
        </authorList>
    </citation>
    <scope>NUCLEOTIDE SEQUENCE</scope>
    <source>
        <strain evidence="13">SCP</strain>
        <tissue evidence="13">Leaves</tissue>
    </source>
</reference>
<dbReference type="AlphaFoldDB" id="A0AAV9AX11"/>
<organism evidence="13 14">
    <name type="scientific">Acorus gramineus</name>
    <name type="common">Dwarf sweet flag</name>
    <dbReference type="NCBI Taxonomy" id="55184"/>
    <lineage>
        <taxon>Eukaryota</taxon>
        <taxon>Viridiplantae</taxon>
        <taxon>Streptophyta</taxon>
        <taxon>Embryophyta</taxon>
        <taxon>Tracheophyta</taxon>
        <taxon>Spermatophyta</taxon>
        <taxon>Magnoliopsida</taxon>
        <taxon>Liliopsida</taxon>
        <taxon>Acoraceae</taxon>
        <taxon>Acorus</taxon>
    </lineage>
</organism>
<keyword evidence="7" id="KW-0379">Hydroxylation</keyword>
<dbReference type="Pfam" id="PF00560">
    <property type="entry name" value="LRR_1"/>
    <property type="match status" value="2"/>
</dbReference>
<reference evidence="13" key="1">
    <citation type="journal article" date="2023" name="Nat. Commun.">
        <title>Diploid and tetraploid genomes of Acorus and the evolution of monocots.</title>
        <authorList>
            <person name="Ma L."/>
            <person name="Liu K.W."/>
            <person name="Li Z."/>
            <person name="Hsiao Y.Y."/>
            <person name="Qi Y."/>
            <person name="Fu T."/>
            <person name="Tang G.D."/>
            <person name="Zhang D."/>
            <person name="Sun W.H."/>
            <person name="Liu D.K."/>
            <person name="Li Y."/>
            <person name="Chen G.Z."/>
            <person name="Liu X.D."/>
            <person name="Liao X.Y."/>
            <person name="Jiang Y.T."/>
            <person name="Yu X."/>
            <person name="Hao Y."/>
            <person name="Huang J."/>
            <person name="Zhao X.W."/>
            <person name="Ke S."/>
            <person name="Chen Y.Y."/>
            <person name="Wu W.L."/>
            <person name="Hsu J.L."/>
            <person name="Lin Y.F."/>
            <person name="Huang M.D."/>
            <person name="Li C.Y."/>
            <person name="Huang L."/>
            <person name="Wang Z.W."/>
            <person name="Zhao X."/>
            <person name="Zhong W.Y."/>
            <person name="Peng D.H."/>
            <person name="Ahmad S."/>
            <person name="Lan S."/>
            <person name="Zhang J.S."/>
            <person name="Tsai W.C."/>
            <person name="Van de Peer Y."/>
            <person name="Liu Z.J."/>
        </authorList>
    </citation>
    <scope>NUCLEOTIDE SEQUENCE</scope>
    <source>
        <strain evidence="13">SCP</strain>
    </source>
</reference>
<comment type="subcellular location">
    <subcellularLocation>
        <location evidence="1">Secreted</location>
        <location evidence="1">Cell wall</location>
    </subcellularLocation>
</comment>
<keyword evidence="4" id="KW-0433">Leucine-rich repeat</keyword>
<keyword evidence="14" id="KW-1185">Reference proteome</keyword>
<dbReference type="Gene3D" id="3.80.10.10">
    <property type="entry name" value="Ribonuclease Inhibitor"/>
    <property type="match status" value="1"/>
</dbReference>
<evidence type="ECO:0000256" key="11">
    <source>
        <dbReference type="SAM" id="SignalP"/>
    </source>
</evidence>
<feature type="domain" description="Leucine-rich repeat-containing N-terminal plant-type" evidence="12">
    <location>
        <begin position="70"/>
        <end position="104"/>
    </location>
</feature>